<dbReference type="RefSeq" id="WP_119932898.1">
    <property type="nucleotide sequence ID" value="NZ_JAAVUN010000009.1"/>
</dbReference>
<proteinExistence type="predicted"/>
<feature type="region of interest" description="Disordered" evidence="2">
    <location>
        <begin position="346"/>
        <end position="395"/>
    </location>
</feature>
<evidence type="ECO:0000313" key="5">
    <source>
        <dbReference type="Proteomes" id="UP000521379"/>
    </source>
</evidence>
<dbReference type="GO" id="GO:0016226">
    <property type="term" value="P:iron-sulfur cluster assembly"/>
    <property type="evidence" value="ECO:0007669"/>
    <property type="project" value="TreeGrafter"/>
</dbReference>
<dbReference type="Gene3D" id="3.30.1360.120">
    <property type="entry name" value="Probable tRNA modification gtpase trme, domain 1"/>
    <property type="match status" value="1"/>
</dbReference>
<keyword evidence="5" id="KW-1185">Reference proteome</keyword>
<dbReference type="InterPro" id="IPR006222">
    <property type="entry name" value="GCVT_N"/>
</dbReference>
<organism evidence="4 5">
    <name type="scientific">Kocuria subflava</name>
    <dbReference type="NCBI Taxonomy" id="1736139"/>
    <lineage>
        <taxon>Bacteria</taxon>
        <taxon>Bacillati</taxon>
        <taxon>Actinomycetota</taxon>
        <taxon>Actinomycetes</taxon>
        <taxon>Micrococcales</taxon>
        <taxon>Micrococcaceae</taxon>
        <taxon>Kocuria</taxon>
    </lineage>
</organism>
<dbReference type="EMBL" id="JAAVUN010000009">
    <property type="protein sequence ID" value="NKE09499.1"/>
    <property type="molecule type" value="Genomic_DNA"/>
</dbReference>
<dbReference type="NCBIfam" id="TIGR03317">
    <property type="entry name" value="ygfZ_signature"/>
    <property type="match status" value="1"/>
</dbReference>
<feature type="compositionally biased region" description="Basic and acidic residues" evidence="2">
    <location>
        <begin position="385"/>
        <end position="395"/>
    </location>
</feature>
<dbReference type="AlphaFoldDB" id="A0A846TRN6"/>
<dbReference type="InterPro" id="IPR017703">
    <property type="entry name" value="YgfZ/GCV_T_CS"/>
</dbReference>
<dbReference type="PANTHER" id="PTHR22602">
    <property type="entry name" value="TRANSFERASE CAF17, MITOCHONDRIAL-RELATED"/>
    <property type="match status" value="1"/>
</dbReference>
<sequence length="395" mass="42501">MNAVHGAVQATGADTGVAAHYGDPLREQRALVRGQAVVDQSHLGVLTVQGPDRLTWLTTLSSQVLTALAPGQSAETLFLSVQGRVEFAPHVLDDGTRTWLIVEAHELQPLKDWLERMRFALRVEIADRSADVAVVAAVQMPEHVRAASARLSAVEEGLPETEANAGIVLMWTDPWPGVLNGGWAYGITDGHPAAGRCWHQALVARTELVDVLTGPAADGMQLAGSWAAEALRIEAWRPRPGVDTDDRSVPHELDWLRTAVHLEKGCYKGQETVARVHNLGHPPRRLTFLDLDGSEHTVPPAGSEVLLGDRVVGRVTAAQLHHEAGPVALAVLKRAVDPTADLTVRAVPSTSAQQPDDDSHDDAPLEHWAAAQTVVVPPEAGQTVQREKGFLRGPR</sequence>
<reference evidence="4 5" key="1">
    <citation type="submission" date="2020-02" db="EMBL/GenBank/DDBJ databases">
        <authorList>
            <person name="Sun Q."/>
        </authorList>
    </citation>
    <scope>NUCLEOTIDE SEQUENCE [LARGE SCALE GENOMIC DNA]</scope>
    <source>
        <strain evidence="4 5">YIM 13062</strain>
    </source>
</reference>
<feature type="domain" description="GCVT N-terminal" evidence="3">
    <location>
        <begin position="26"/>
        <end position="136"/>
    </location>
</feature>
<dbReference type="Pfam" id="PF01571">
    <property type="entry name" value="GCV_T"/>
    <property type="match status" value="1"/>
</dbReference>
<gene>
    <name evidence="4" type="ORF">GTW58_06005</name>
</gene>
<protein>
    <submittedName>
        <fullName evidence="4">Folate-binding protein YgfZ</fullName>
    </submittedName>
</protein>
<comment type="caution">
    <text evidence="4">The sequence shown here is derived from an EMBL/GenBank/DDBJ whole genome shotgun (WGS) entry which is preliminary data.</text>
</comment>
<evidence type="ECO:0000256" key="2">
    <source>
        <dbReference type="SAM" id="MobiDB-lite"/>
    </source>
</evidence>
<evidence type="ECO:0000313" key="4">
    <source>
        <dbReference type="EMBL" id="NKE09499.1"/>
    </source>
</evidence>
<dbReference type="PIRSF" id="PIRSF006487">
    <property type="entry name" value="GcvT"/>
    <property type="match status" value="1"/>
</dbReference>
<keyword evidence="1" id="KW-0809">Transit peptide</keyword>
<dbReference type="InterPro" id="IPR027266">
    <property type="entry name" value="TrmE/GcvT-like"/>
</dbReference>
<evidence type="ECO:0000259" key="3">
    <source>
        <dbReference type="Pfam" id="PF01571"/>
    </source>
</evidence>
<accession>A0A846TRN6</accession>
<dbReference type="SUPFAM" id="SSF103025">
    <property type="entry name" value="Folate-binding domain"/>
    <property type="match status" value="1"/>
</dbReference>
<name>A0A846TRN6_9MICC</name>
<dbReference type="InterPro" id="IPR045179">
    <property type="entry name" value="YgfZ/GcvT"/>
</dbReference>
<dbReference type="PANTHER" id="PTHR22602:SF0">
    <property type="entry name" value="TRANSFERASE CAF17, MITOCHONDRIAL-RELATED"/>
    <property type="match status" value="1"/>
</dbReference>
<dbReference type="Proteomes" id="UP000521379">
    <property type="component" value="Unassembled WGS sequence"/>
</dbReference>
<evidence type="ECO:0000256" key="1">
    <source>
        <dbReference type="ARBA" id="ARBA00022946"/>
    </source>
</evidence>